<dbReference type="Pfam" id="PF01910">
    <property type="entry name" value="Thiamine_BP"/>
    <property type="match status" value="1"/>
</dbReference>
<dbReference type="InterPro" id="IPR051614">
    <property type="entry name" value="UPF0045_domain"/>
</dbReference>
<dbReference type="GO" id="GO:0005829">
    <property type="term" value="C:cytosol"/>
    <property type="evidence" value="ECO:0007669"/>
    <property type="project" value="TreeGrafter"/>
</dbReference>
<dbReference type="Gene3D" id="3.30.70.930">
    <property type="match status" value="1"/>
</dbReference>
<dbReference type="OrthoDB" id="2147383at2"/>
<dbReference type="SUPFAM" id="SSF89957">
    <property type="entry name" value="MTH1187/YkoF-like"/>
    <property type="match status" value="1"/>
</dbReference>
<name>A0A4Y8PZE5_9BACL</name>
<keyword evidence="4" id="KW-1185">Reference proteome</keyword>
<dbReference type="NCBIfam" id="TIGR00106">
    <property type="entry name" value="MTH1187 family thiamine-binding protein"/>
    <property type="match status" value="1"/>
</dbReference>
<dbReference type="InterPro" id="IPR029756">
    <property type="entry name" value="MTH1187/YkoF-like"/>
</dbReference>
<feature type="domain" description="Thiamine-binding protein" evidence="2">
    <location>
        <begin position="4"/>
        <end position="95"/>
    </location>
</feature>
<dbReference type="AlphaFoldDB" id="A0A4Y8PZE5"/>
<sequence>MAIAEFTIIPIGTGSTSLSSYVAQLYTELERQEGIRFEMTAMGTLIEGPVDRLFEVIRLIHEIPFMQGAQRVSTSIKIDDRRDKETSIQQKMQAVAEKLSARTAE</sequence>
<dbReference type="Proteomes" id="UP000298246">
    <property type="component" value="Unassembled WGS sequence"/>
</dbReference>
<dbReference type="PANTHER" id="PTHR33777:SF1">
    <property type="entry name" value="UPF0045 PROTEIN ECM15"/>
    <property type="match status" value="1"/>
</dbReference>
<dbReference type="PANTHER" id="PTHR33777">
    <property type="entry name" value="UPF0045 PROTEIN ECM15"/>
    <property type="match status" value="1"/>
</dbReference>
<comment type="similarity">
    <text evidence="1">Belongs to the UPF0045 family.</text>
</comment>
<evidence type="ECO:0000259" key="2">
    <source>
        <dbReference type="Pfam" id="PF01910"/>
    </source>
</evidence>
<dbReference type="RefSeq" id="WP_134753779.1">
    <property type="nucleotide sequence ID" value="NZ_MYFO02000003.1"/>
</dbReference>
<accession>A0A4Y8PZE5</accession>
<dbReference type="InterPro" id="IPR002767">
    <property type="entry name" value="Thiamine_BP"/>
</dbReference>
<organism evidence="3 4">
    <name type="scientific">Paenibacillus athensensis</name>
    <dbReference type="NCBI Taxonomy" id="1967502"/>
    <lineage>
        <taxon>Bacteria</taxon>
        <taxon>Bacillati</taxon>
        <taxon>Bacillota</taxon>
        <taxon>Bacilli</taxon>
        <taxon>Bacillales</taxon>
        <taxon>Paenibacillaceae</taxon>
        <taxon>Paenibacillus</taxon>
    </lineage>
</organism>
<evidence type="ECO:0000256" key="1">
    <source>
        <dbReference type="ARBA" id="ARBA00010272"/>
    </source>
</evidence>
<gene>
    <name evidence="3" type="ORF">B5M42_13785</name>
</gene>
<proteinExistence type="inferred from homology"/>
<protein>
    <recommendedName>
        <fullName evidence="2">Thiamine-binding protein domain-containing protein</fullName>
    </recommendedName>
</protein>
<comment type="caution">
    <text evidence="3">The sequence shown here is derived from an EMBL/GenBank/DDBJ whole genome shotgun (WGS) entry which is preliminary data.</text>
</comment>
<evidence type="ECO:0000313" key="4">
    <source>
        <dbReference type="Proteomes" id="UP000298246"/>
    </source>
</evidence>
<evidence type="ECO:0000313" key="3">
    <source>
        <dbReference type="EMBL" id="TFE86695.1"/>
    </source>
</evidence>
<dbReference type="EMBL" id="MYFO01000017">
    <property type="protein sequence ID" value="TFE86695.1"/>
    <property type="molecule type" value="Genomic_DNA"/>
</dbReference>
<reference evidence="3 4" key="1">
    <citation type="submission" date="2017-03" db="EMBL/GenBank/DDBJ databases">
        <title>Isolation of Levoglucosan Utilizing Bacteria.</title>
        <authorList>
            <person name="Arya A.S."/>
        </authorList>
    </citation>
    <scope>NUCLEOTIDE SEQUENCE [LARGE SCALE GENOMIC DNA]</scope>
    <source>
        <strain evidence="3 4">MEC069</strain>
    </source>
</reference>